<dbReference type="PRINTS" id="PR01099">
    <property type="entry name" value="HYETHTZKNASE"/>
</dbReference>
<comment type="cofactor">
    <cofactor evidence="2 11">
        <name>Mg(2+)</name>
        <dbReference type="ChEBI" id="CHEBI:18420"/>
    </cofactor>
</comment>
<keyword evidence="7 11" id="KW-0418">Kinase</keyword>
<sequence>MIMVSELKQGIIQCVEDVKKNNPMVGSVTNTVTINFVANAQIAVGGSASCVYMPDEAETLVEKGDSFYINLGTILPIYEDTLPQAGRLLSDTHKNWVLDPVAVGIGSLRTRLLRQFNAYKPTIIKGNASEILALAGLWGLEGGQAASKVRGVDSTELVEEATEAAKSIAEHTEGVCVVSGKEDLITDGRRVVRVKGGHEILANITGSGCALGGVIAIYATQVEDPFIAALTGVQVFKKASEKAAADSQGPGTFQARFLDYLHNLTPEEIADNEFELVEE</sequence>
<dbReference type="HAMAP" id="MF_00228">
    <property type="entry name" value="Thz_kinase"/>
    <property type="match status" value="1"/>
</dbReference>
<evidence type="ECO:0000256" key="10">
    <source>
        <dbReference type="ARBA" id="ARBA00022977"/>
    </source>
</evidence>
<dbReference type="EC" id="2.7.1.50" evidence="11"/>
<dbReference type="KEGG" id="dpm:FNV33_05115"/>
<dbReference type="GO" id="GO:0000287">
    <property type="term" value="F:magnesium ion binding"/>
    <property type="evidence" value="ECO:0007669"/>
    <property type="project" value="UniProtKB-UniRule"/>
</dbReference>
<name>A0A516GIW5_9LACT</name>
<keyword evidence="6 11" id="KW-0547">Nucleotide-binding</keyword>
<comment type="caution">
    <text evidence="11">Lacks conserved residue(s) required for the propagation of feature annotation.</text>
</comment>
<evidence type="ECO:0000256" key="8">
    <source>
        <dbReference type="ARBA" id="ARBA00022840"/>
    </source>
</evidence>
<comment type="pathway">
    <text evidence="3 11">Cofactor biosynthesis; thiamine diphosphate biosynthesis; 4-methyl-5-(2-phosphoethyl)-thiazole from 5-(2-hydroxyethyl)-4-methylthiazole: step 1/1.</text>
</comment>
<evidence type="ECO:0000256" key="2">
    <source>
        <dbReference type="ARBA" id="ARBA00001946"/>
    </source>
</evidence>
<accession>A0A516GIW5</accession>
<dbReference type="Gene3D" id="3.40.1190.20">
    <property type="match status" value="1"/>
</dbReference>
<evidence type="ECO:0000256" key="5">
    <source>
        <dbReference type="ARBA" id="ARBA00022723"/>
    </source>
</evidence>
<evidence type="ECO:0000256" key="4">
    <source>
        <dbReference type="ARBA" id="ARBA00022679"/>
    </source>
</evidence>
<reference evidence="12 13" key="1">
    <citation type="submission" date="2019-07" db="EMBL/GenBank/DDBJ databases">
        <title>Genome assembly of a nasal isolate of Dolosigranulum pigrum from a chronic sinusitis patient.</title>
        <authorList>
            <person name="Baig S."/>
            <person name="Overballe-Petersen S."/>
            <person name="Kaspar U."/>
            <person name="Rendboe A."/>
            <person name="de Man T."/>
            <person name="Liu C."/>
            <person name="Price L.B."/>
            <person name="Stegger M."/>
            <person name="Becker K."/>
            <person name="Skytt Andersen P."/>
        </authorList>
    </citation>
    <scope>NUCLEOTIDE SEQUENCE [LARGE SCALE GENOMIC DNA]</scope>
    <source>
        <strain evidence="12 13">83VPs-KB5</strain>
    </source>
</reference>
<keyword evidence="4 11" id="KW-0808">Transferase</keyword>
<evidence type="ECO:0000313" key="13">
    <source>
        <dbReference type="Proteomes" id="UP000315953"/>
    </source>
</evidence>
<dbReference type="GO" id="GO:0004417">
    <property type="term" value="F:hydroxyethylthiazole kinase activity"/>
    <property type="evidence" value="ECO:0007669"/>
    <property type="project" value="UniProtKB-UniRule"/>
</dbReference>
<keyword evidence="10 11" id="KW-0784">Thiamine biosynthesis</keyword>
<dbReference type="UniPathway" id="UPA00060">
    <property type="reaction ID" value="UER00139"/>
</dbReference>
<feature type="binding site" evidence="11">
    <location>
        <position position="125"/>
    </location>
    <ligand>
        <name>ATP</name>
        <dbReference type="ChEBI" id="CHEBI:30616"/>
    </ligand>
</feature>
<dbReference type="Pfam" id="PF02110">
    <property type="entry name" value="HK"/>
    <property type="match status" value="1"/>
</dbReference>
<evidence type="ECO:0000256" key="6">
    <source>
        <dbReference type="ARBA" id="ARBA00022741"/>
    </source>
</evidence>
<dbReference type="PIRSF" id="PIRSF000513">
    <property type="entry name" value="Thz_kinase"/>
    <property type="match status" value="1"/>
</dbReference>
<feature type="binding site" evidence="11">
    <location>
        <position position="179"/>
    </location>
    <ligand>
        <name>ATP</name>
        <dbReference type="ChEBI" id="CHEBI:30616"/>
    </ligand>
</feature>
<evidence type="ECO:0000256" key="1">
    <source>
        <dbReference type="ARBA" id="ARBA00001771"/>
    </source>
</evidence>
<dbReference type="GO" id="GO:0009229">
    <property type="term" value="P:thiamine diphosphate biosynthetic process"/>
    <property type="evidence" value="ECO:0007669"/>
    <property type="project" value="UniProtKB-UniRule"/>
</dbReference>
<evidence type="ECO:0000256" key="9">
    <source>
        <dbReference type="ARBA" id="ARBA00022842"/>
    </source>
</evidence>
<dbReference type="Proteomes" id="UP000315953">
    <property type="component" value="Chromosome"/>
</dbReference>
<dbReference type="GO" id="GO:0009228">
    <property type="term" value="P:thiamine biosynthetic process"/>
    <property type="evidence" value="ECO:0007669"/>
    <property type="project" value="UniProtKB-KW"/>
</dbReference>
<comment type="similarity">
    <text evidence="11">Belongs to the Thz kinase family.</text>
</comment>
<keyword evidence="8 11" id="KW-0067">ATP-binding</keyword>
<dbReference type="CDD" id="cd01170">
    <property type="entry name" value="THZ_kinase"/>
    <property type="match status" value="1"/>
</dbReference>
<dbReference type="NCBIfam" id="NF006830">
    <property type="entry name" value="PRK09355.1"/>
    <property type="match status" value="1"/>
</dbReference>
<evidence type="ECO:0000256" key="11">
    <source>
        <dbReference type="HAMAP-Rule" id="MF_00228"/>
    </source>
</evidence>
<dbReference type="InterPro" id="IPR000417">
    <property type="entry name" value="Hyethyz_kinase"/>
</dbReference>
<feature type="binding site" evidence="11">
    <location>
        <position position="206"/>
    </location>
    <ligand>
        <name>substrate</name>
    </ligand>
</feature>
<dbReference type="EMBL" id="CP041626">
    <property type="protein sequence ID" value="QDO91467.1"/>
    <property type="molecule type" value="Genomic_DNA"/>
</dbReference>
<comment type="catalytic activity">
    <reaction evidence="1 11">
        <text>5-(2-hydroxyethyl)-4-methylthiazole + ATP = 4-methyl-5-(2-phosphooxyethyl)-thiazole + ADP + H(+)</text>
        <dbReference type="Rhea" id="RHEA:24212"/>
        <dbReference type="ChEBI" id="CHEBI:15378"/>
        <dbReference type="ChEBI" id="CHEBI:17957"/>
        <dbReference type="ChEBI" id="CHEBI:30616"/>
        <dbReference type="ChEBI" id="CHEBI:58296"/>
        <dbReference type="ChEBI" id="CHEBI:456216"/>
        <dbReference type="EC" id="2.7.1.50"/>
    </reaction>
</comment>
<dbReference type="AlphaFoldDB" id="A0A516GIW5"/>
<evidence type="ECO:0000256" key="7">
    <source>
        <dbReference type="ARBA" id="ARBA00022777"/>
    </source>
</evidence>
<organism evidence="12 13">
    <name type="scientific">Dolosigranulum pigrum</name>
    <dbReference type="NCBI Taxonomy" id="29394"/>
    <lineage>
        <taxon>Bacteria</taxon>
        <taxon>Bacillati</taxon>
        <taxon>Bacillota</taxon>
        <taxon>Bacilli</taxon>
        <taxon>Lactobacillales</taxon>
        <taxon>Carnobacteriaceae</taxon>
        <taxon>Dolosigranulum</taxon>
    </lineage>
</organism>
<protein>
    <recommendedName>
        <fullName evidence="11">Hydroxyethylthiazole kinase</fullName>
        <ecNumber evidence="11">2.7.1.50</ecNumber>
    </recommendedName>
    <alternativeName>
        <fullName evidence="11">4-methyl-5-beta-hydroxyethylthiazole kinase</fullName>
        <shortName evidence="11">TH kinase</shortName>
        <shortName evidence="11">Thz kinase</shortName>
    </alternativeName>
</protein>
<keyword evidence="9 11" id="KW-0460">Magnesium</keyword>
<dbReference type="InterPro" id="IPR029056">
    <property type="entry name" value="Ribokinase-like"/>
</dbReference>
<keyword evidence="5 11" id="KW-0479">Metal-binding</keyword>
<dbReference type="OrthoDB" id="9778146at2"/>
<dbReference type="SUPFAM" id="SSF53613">
    <property type="entry name" value="Ribokinase-like"/>
    <property type="match status" value="1"/>
</dbReference>
<dbReference type="GO" id="GO:0005524">
    <property type="term" value="F:ATP binding"/>
    <property type="evidence" value="ECO:0007669"/>
    <property type="project" value="UniProtKB-UniRule"/>
</dbReference>
<gene>
    <name evidence="11 12" type="primary">thiM</name>
    <name evidence="12" type="ORF">FNV33_05115</name>
</gene>
<evidence type="ECO:0000256" key="3">
    <source>
        <dbReference type="ARBA" id="ARBA00004868"/>
    </source>
</evidence>
<proteinExistence type="inferred from homology"/>
<comment type="function">
    <text evidence="11">Catalyzes the phosphorylation of the hydroxyl group of 4-methyl-5-beta-hydroxyethylthiazole (THZ).</text>
</comment>
<evidence type="ECO:0000313" key="12">
    <source>
        <dbReference type="EMBL" id="QDO91467.1"/>
    </source>
</evidence>